<reference evidence="2 3" key="1">
    <citation type="journal article" date="2019" name="Int. J. Syst. Evol. Microbiol.">
        <title>The Global Catalogue of Microorganisms (GCM) 10K type strain sequencing project: providing services to taxonomists for standard genome sequencing and annotation.</title>
        <authorList>
            <consortium name="The Broad Institute Genomics Platform"/>
            <consortium name="The Broad Institute Genome Sequencing Center for Infectious Disease"/>
            <person name="Wu L."/>
            <person name="Ma J."/>
        </authorList>
    </citation>
    <scope>NUCLEOTIDE SEQUENCE [LARGE SCALE GENOMIC DNA]</scope>
    <source>
        <strain evidence="2 3">JCM 15591</strain>
    </source>
</reference>
<feature type="transmembrane region" description="Helical" evidence="1">
    <location>
        <begin position="9"/>
        <end position="26"/>
    </location>
</feature>
<organism evidence="2 3">
    <name type="scientific">Nostocoides vanveenii</name>
    <dbReference type="NCBI Taxonomy" id="330835"/>
    <lineage>
        <taxon>Bacteria</taxon>
        <taxon>Bacillati</taxon>
        <taxon>Actinomycetota</taxon>
        <taxon>Actinomycetes</taxon>
        <taxon>Micrococcales</taxon>
        <taxon>Intrasporangiaceae</taxon>
        <taxon>Nostocoides</taxon>
    </lineage>
</organism>
<dbReference type="Proteomes" id="UP001501475">
    <property type="component" value="Unassembled WGS sequence"/>
</dbReference>
<evidence type="ECO:0000313" key="2">
    <source>
        <dbReference type="EMBL" id="GAA1744859.1"/>
    </source>
</evidence>
<comment type="caution">
    <text evidence="2">The sequence shown here is derived from an EMBL/GenBank/DDBJ whole genome shotgun (WGS) entry which is preliminary data.</text>
</comment>
<sequence length="151" mass="16057">MTSYLYRSAATWAGIGLAGGLFYRTLTHSRDFDGRTQLAVVHTHTLVLGMVTLLAVLALHLVLALDADRRGRWALHTWNAGLAVTSGTMLVKGTLQVTGRAYDLPALAGVAGLGHIALTAAVILLFLTIGARLRARREDAAQPSAERVTVA</sequence>
<dbReference type="InterPro" id="IPR021299">
    <property type="entry name" value="DUF2871"/>
</dbReference>
<dbReference type="Gene3D" id="1.20.210.10">
    <property type="entry name" value="Cytochrome c oxidase-like, subunit I domain"/>
    <property type="match status" value="1"/>
</dbReference>
<feature type="transmembrane region" description="Helical" evidence="1">
    <location>
        <begin position="77"/>
        <end position="95"/>
    </location>
</feature>
<evidence type="ECO:0000313" key="3">
    <source>
        <dbReference type="Proteomes" id="UP001501475"/>
    </source>
</evidence>
<dbReference type="RefSeq" id="WP_344060823.1">
    <property type="nucleotide sequence ID" value="NZ_BAAAPN010000003.1"/>
</dbReference>
<dbReference type="Pfam" id="PF11070">
    <property type="entry name" value="DUF2871"/>
    <property type="match status" value="1"/>
</dbReference>
<dbReference type="EMBL" id="BAAAPN010000003">
    <property type="protein sequence ID" value="GAA1744859.1"/>
    <property type="molecule type" value="Genomic_DNA"/>
</dbReference>
<protein>
    <submittedName>
        <fullName evidence="2">DUF2871 domain-containing protein</fullName>
    </submittedName>
</protein>
<name>A0ABN2JZL0_9MICO</name>
<dbReference type="SUPFAM" id="SSF81442">
    <property type="entry name" value="Cytochrome c oxidase subunit I-like"/>
    <property type="match status" value="1"/>
</dbReference>
<proteinExistence type="predicted"/>
<keyword evidence="1" id="KW-0812">Transmembrane</keyword>
<feature type="transmembrane region" description="Helical" evidence="1">
    <location>
        <begin position="107"/>
        <end position="127"/>
    </location>
</feature>
<keyword evidence="1" id="KW-1133">Transmembrane helix</keyword>
<accession>A0ABN2JZL0</accession>
<dbReference type="InterPro" id="IPR036927">
    <property type="entry name" value="Cyt_c_oxase-like_su1_sf"/>
</dbReference>
<keyword evidence="1" id="KW-0472">Membrane</keyword>
<keyword evidence="3" id="KW-1185">Reference proteome</keyword>
<gene>
    <name evidence="2" type="ORF">GCM10009810_01960</name>
</gene>
<feature type="transmembrane region" description="Helical" evidence="1">
    <location>
        <begin position="46"/>
        <end position="65"/>
    </location>
</feature>
<evidence type="ECO:0000256" key="1">
    <source>
        <dbReference type="SAM" id="Phobius"/>
    </source>
</evidence>